<dbReference type="GO" id="GO:0006629">
    <property type="term" value="P:lipid metabolic process"/>
    <property type="evidence" value="ECO:0007669"/>
    <property type="project" value="TreeGrafter"/>
</dbReference>
<proteinExistence type="predicted"/>
<dbReference type="OrthoDB" id="565904at2759"/>
<accession>A0A8K1FIY6</accession>
<evidence type="ECO:0000256" key="1">
    <source>
        <dbReference type="SAM" id="SignalP"/>
    </source>
</evidence>
<evidence type="ECO:0000313" key="3">
    <source>
        <dbReference type="Proteomes" id="UP000794436"/>
    </source>
</evidence>
<dbReference type="GO" id="GO:0000302">
    <property type="term" value="P:response to reactive oxygen species"/>
    <property type="evidence" value="ECO:0007669"/>
    <property type="project" value="TreeGrafter"/>
</dbReference>
<feature type="chain" id="PRO_5035463441" description="Apolipoprotein D and lipocalin family protein" evidence="1">
    <location>
        <begin position="22"/>
        <end position="230"/>
    </location>
</feature>
<dbReference type="AlphaFoldDB" id="A0A8K1FIY6"/>
<evidence type="ECO:0008006" key="4">
    <source>
        <dbReference type="Google" id="ProtNLM"/>
    </source>
</evidence>
<dbReference type="Gene3D" id="2.40.128.20">
    <property type="match status" value="1"/>
</dbReference>
<dbReference type="GO" id="GO:0005737">
    <property type="term" value="C:cytoplasm"/>
    <property type="evidence" value="ECO:0007669"/>
    <property type="project" value="TreeGrafter"/>
</dbReference>
<comment type="caution">
    <text evidence="2">The sequence shown here is derived from an EMBL/GenBank/DDBJ whole genome shotgun (WGS) entry which is preliminary data.</text>
</comment>
<organism evidence="2 3">
    <name type="scientific">Pythium oligandrum</name>
    <name type="common">Mycoparasitic fungus</name>
    <dbReference type="NCBI Taxonomy" id="41045"/>
    <lineage>
        <taxon>Eukaryota</taxon>
        <taxon>Sar</taxon>
        <taxon>Stramenopiles</taxon>
        <taxon>Oomycota</taxon>
        <taxon>Peronosporomycetes</taxon>
        <taxon>Pythiales</taxon>
        <taxon>Pythiaceae</taxon>
        <taxon>Pythium</taxon>
    </lineage>
</organism>
<dbReference type="EMBL" id="SPLM01000037">
    <property type="protein sequence ID" value="TMW65505.1"/>
    <property type="molecule type" value="Genomic_DNA"/>
</dbReference>
<gene>
    <name evidence="2" type="ORF">Poli38472_008147</name>
</gene>
<dbReference type="PANTHER" id="PTHR10612:SF34">
    <property type="entry name" value="APOLIPOPROTEIN D"/>
    <property type="match status" value="1"/>
</dbReference>
<keyword evidence="3" id="KW-1185">Reference proteome</keyword>
<evidence type="ECO:0000313" key="2">
    <source>
        <dbReference type="EMBL" id="TMW65505.1"/>
    </source>
</evidence>
<sequence>MRGLFNLVVVAASALVASASAQATTCPPADYRSKAVFNPAKYFDGRWYAIQQIPVTYQPENELFCVTADYTIETTKLCQLFRCNETVVRVDNGANKDSVTGTRKTAGLNGLIKDLSKPAEASVGPRFLPSLFYGPYWVIEAGSYDELLADNTEFTSENYEWAIITVGAPEVKTSGGCLPGTGAFNGEGFWLFSRKAVVSQDITDRLVKLAASKGLDVTALKIVPQEGCKY</sequence>
<feature type="signal peptide" evidence="1">
    <location>
        <begin position="1"/>
        <end position="21"/>
    </location>
</feature>
<dbReference type="InterPro" id="IPR012674">
    <property type="entry name" value="Calycin"/>
</dbReference>
<dbReference type="PANTHER" id="PTHR10612">
    <property type="entry name" value="APOLIPOPROTEIN D"/>
    <property type="match status" value="1"/>
</dbReference>
<name>A0A8K1FIY6_PYTOL</name>
<reference evidence="2" key="1">
    <citation type="submission" date="2019-03" db="EMBL/GenBank/DDBJ databases">
        <title>Long read genome sequence of the mycoparasitic Pythium oligandrum ATCC 38472 isolated from sugarbeet rhizosphere.</title>
        <authorList>
            <person name="Gaulin E."/>
        </authorList>
    </citation>
    <scope>NUCLEOTIDE SEQUENCE</scope>
    <source>
        <strain evidence="2">ATCC 38472_TT</strain>
    </source>
</reference>
<dbReference type="SUPFAM" id="SSF50814">
    <property type="entry name" value="Lipocalins"/>
    <property type="match status" value="1"/>
</dbReference>
<protein>
    <recommendedName>
        <fullName evidence="4">Apolipoprotein D and lipocalin family protein</fullName>
    </recommendedName>
</protein>
<keyword evidence="1" id="KW-0732">Signal</keyword>
<dbReference type="Proteomes" id="UP000794436">
    <property type="component" value="Unassembled WGS sequence"/>
</dbReference>